<evidence type="ECO:0000256" key="6">
    <source>
        <dbReference type="PIRSR" id="PIRSR000027-1"/>
    </source>
</evidence>
<dbReference type="GO" id="GO:0009055">
    <property type="term" value="F:electron transfer activity"/>
    <property type="evidence" value="ECO:0007669"/>
    <property type="project" value="InterPro"/>
</dbReference>
<keyword evidence="3 6" id="KW-0479">Metal-binding</keyword>
<dbReference type="InterPro" id="IPR002321">
    <property type="entry name" value="Cyt_c_II"/>
</dbReference>
<evidence type="ECO:0000256" key="2">
    <source>
        <dbReference type="ARBA" id="ARBA00022617"/>
    </source>
</evidence>
<dbReference type="Pfam" id="PF01322">
    <property type="entry name" value="Cytochrom_C_2"/>
    <property type="match status" value="1"/>
</dbReference>
<comment type="caution">
    <text evidence="9">The sequence shown here is derived from an EMBL/GenBank/DDBJ whole genome shotgun (WGS) entry which is preliminary data.</text>
</comment>
<feature type="binding site" description="covalent" evidence="7">
    <location>
        <position position="142"/>
    </location>
    <ligand>
        <name>heme c</name>
        <dbReference type="ChEBI" id="CHEBI:61717"/>
    </ligand>
</feature>
<evidence type="ECO:0000256" key="5">
    <source>
        <dbReference type="ARBA" id="ARBA00023004"/>
    </source>
</evidence>
<dbReference type="AlphaFoldDB" id="U2ZTA0"/>
<sequence>MGFGARVAMVFALLGGAAALSAATLSAADAVAARKANFKEIGGAFKAINDELKAGAPDVAKLRPPARTIVQRSHRIKDHFPAGSGPDSGLKTKARPEIWSNQVEFGKYRQAMVISAGAFDKAVRSGDLAAITKARDALGTSCQGCHNQFREK</sequence>
<evidence type="ECO:0000256" key="3">
    <source>
        <dbReference type="ARBA" id="ARBA00022723"/>
    </source>
</evidence>
<name>U2ZTA0_9SPHN</name>
<gene>
    <name evidence="9" type="ORF">NT2_04_00200</name>
</gene>
<keyword evidence="1" id="KW-0813">Transport</keyword>
<dbReference type="eggNOG" id="COG3909">
    <property type="taxonomic scope" value="Bacteria"/>
</dbReference>
<dbReference type="InterPro" id="IPR012127">
    <property type="entry name" value="Cyt_c_prime"/>
</dbReference>
<dbReference type="Gene3D" id="1.20.120.10">
    <property type="entry name" value="Cytochrome c/b562"/>
    <property type="match status" value="1"/>
</dbReference>
<evidence type="ECO:0000313" key="10">
    <source>
        <dbReference type="Proteomes" id="UP000016568"/>
    </source>
</evidence>
<dbReference type="SUPFAM" id="SSF47175">
    <property type="entry name" value="Cytochromes"/>
    <property type="match status" value="1"/>
</dbReference>
<evidence type="ECO:0000313" key="9">
    <source>
        <dbReference type="EMBL" id="GAD48609.1"/>
    </source>
</evidence>
<keyword evidence="2 7" id="KW-0349">Heme</keyword>
<comment type="PTM">
    <text evidence="7">Binds 1 heme group per subunit.</text>
</comment>
<evidence type="ECO:0008006" key="11">
    <source>
        <dbReference type="Google" id="ProtNLM"/>
    </source>
</evidence>
<keyword evidence="4" id="KW-0249">Electron transport</keyword>
<evidence type="ECO:0000256" key="7">
    <source>
        <dbReference type="PIRSR" id="PIRSR000027-2"/>
    </source>
</evidence>
<dbReference type="GO" id="GO:0022900">
    <property type="term" value="P:electron transport chain"/>
    <property type="evidence" value="ECO:0007669"/>
    <property type="project" value="InterPro"/>
</dbReference>
<reference evidence="9 10" key="1">
    <citation type="submission" date="2013-09" db="EMBL/GenBank/DDBJ databases">
        <title>Whole genome shotgun sequence of Novosphingobium tardaugens NBRC 16725.</title>
        <authorList>
            <person name="Isaki S."/>
            <person name="Hosoyama A."/>
            <person name="Tsuchikane K."/>
            <person name="Katsumata H."/>
            <person name="Ando Y."/>
            <person name="Yamazaki S."/>
            <person name="Fujita N."/>
        </authorList>
    </citation>
    <scope>NUCLEOTIDE SEQUENCE [LARGE SCALE GENOMIC DNA]</scope>
    <source>
        <strain evidence="9 10">NBRC 16725</strain>
    </source>
</reference>
<dbReference type="GO" id="GO:0005506">
    <property type="term" value="F:iron ion binding"/>
    <property type="evidence" value="ECO:0007669"/>
    <property type="project" value="InterPro"/>
</dbReference>
<keyword evidence="10" id="KW-1185">Reference proteome</keyword>
<keyword evidence="5 6" id="KW-0408">Iron</keyword>
<dbReference type="PROSITE" id="PS51009">
    <property type="entry name" value="CYTCII"/>
    <property type="match status" value="1"/>
</dbReference>
<dbReference type="InterPro" id="IPR010980">
    <property type="entry name" value="Cyt_c/b562"/>
</dbReference>
<proteinExistence type="predicted"/>
<feature type="signal peptide" evidence="8">
    <location>
        <begin position="1"/>
        <end position="22"/>
    </location>
</feature>
<feature type="chain" id="PRO_5004638667" description="Cytochrome c" evidence="8">
    <location>
        <begin position="23"/>
        <end position="152"/>
    </location>
</feature>
<keyword evidence="8" id="KW-0732">Signal</keyword>
<dbReference type="PIRSF" id="PIRSF000027">
    <property type="entry name" value="Cytc_c_prime"/>
    <property type="match status" value="1"/>
</dbReference>
<feature type="binding site" description="covalent" evidence="7">
    <location>
        <position position="145"/>
    </location>
    <ligand>
        <name>heme c</name>
        <dbReference type="ChEBI" id="CHEBI:61717"/>
    </ligand>
</feature>
<evidence type="ECO:0000256" key="8">
    <source>
        <dbReference type="SAM" id="SignalP"/>
    </source>
</evidence>
<dbReference type="GO" id="GO:0042597">
    <property type="term" value="C:periplasmic space"/>
    <property type="evidence" value="ECO:0007669"/>
    <property type="project" value="InterPro"/>
</dbReference>
<dbReference type="Proteomes" id="UP000016568">
    <property type="component" value="Unassembled WGS sequence"/>
</dbReference>
<accession>U2ZTA0</accession>
<feature type="binding site" description="axial binding residue" evidence="6">
    <location>
        <position position="146"/>
    </location>
    <ligand>
        <name>heme c</name>
        <dbReference type="ChEBI" id="CHEBI:61717"/>
    </ligand>
    <ligandPart>
        <name>Fe</name>
        <dbReference type="ChEBI" id="CHEBI:18248"/>
    </ligandPart>
</feature>
<protein>
    <recommendedName>
        <fullName evidence="11">Cytochrome c</fullName>
    </recommendedName>
</protein>
<evidence type="ECO:0000256" key="1">
    <source>
        <dbReference type="ARBA" id="ARBA00022448"/>
    </source>
</evidence>
<evidence type="ECO:0000256" key="4">
    <source>
        <dbReference type="ARBA" id="ARBA00022982"/>
    </source>
</evidence>
<dbReference type="EMBL" id="BASZ01000004">
    <property type="protein sequence ID" value="GAD48609.1"/>
    <property type="molecule type" value="Genomic_DNA"/>
</dbReference>
<organism evidence="9 10">
    <name type="scientific">Caenibius tardaugens NBRC 16725</name>
    <dbReference type="NCBI Taxonomy" id="1219035"/>
    <lineage>
        <taxon>Bacteria</taxon>
        <taxon>Pseudomonadati</taxon>
        <taxon>Pseudomonadota</taxon>
        <taxon>Alphaproteobacteria</taxon>
        <taxon>Sphingomonadales</taxon>
        <taxon>Erythrobacteraceae</taxon>
        <taxon>Caenibius</taxon>
    </lineage>
</organism>
<dbReference type="GO" id="GO:0020037">
    <property type="term" value="F:heme binding"/>
    <property type="evidence" value="ECO:0007669"/>
    <property type="project" value="InterPro"/>
</dbReference>